<name>A0A0D2KK11_HYPSF</name>
<gene>
    <name evidence="1" type="ORF">HYPSUDRAFT_220221</name>
</gene>
<organism evidence="1 2">
    <name type="scientific">Hypholoma sublateritium (strain FD-334 SS-4)</name>
    <dbReference type="NCBI Taxonomy" id="945553"/>
    <lineage>
        <taxon>Eukaryota</taxon>
        <taxon>Fungi</taxon>
        <taxon>Dikarya</taxon>
        <taxon>Basidiomycota</taxon>
        <taxon>Agaricomycotina</taxon>
        <taxon>Agaricomycetes</taxon>
        <taxon>Agaricomycetidae</taxon>
        <taxon>Agaricales</taxon>
        <taxon>Agaricineae</taxon>
        <taxon>Strophariaceae</taxon>
        <taxon>Hypholoma</taxon>
    </lineage>
</organism>
<keyword evidence="2" id="KW-1185">Reference proteome</keyword>
<accession>A0A0D2KK11</accession>
<proteinExistence type="predicted"/>
<protein>
    <submittedName>
        <fullName evidence="1">Uncharacterized protein</fullName>
    </submittedName>
</protein>
<reference evidence="2" key="1">
    <citation type="submission" date="2014-04" db="EMBL/GenBank/DDBJ databases">
        <title>Evolutionary Origins and Diversification of the Mycorrhizal Mutualists.</title>
        <authorList>
            <consortium name="DOE Joint Genome Institute"/>
            <consortium name="Mycorrhizal Genomics Consortium"/>
            <person name="Kohler A."/>
            <person name="Kuo A."/>
            <person name="Nagy L.G."/>
            <person name="Floudas D."/>
            <person name="Copeland A."/>
            <person name="Barry K.W."/>
            <person name="Cichocki N."/>
            <person name="Veneault-Fourrey C."/>
            <person name="LaButti K."/>
            <person name="Lindquist E.A."/>
            <person name="Lipzen A."/>
            <person name="Lundell T."/>
            <person name="Morin E."/>
            <person name="Murat C."/>
            <person name="Riley R."/>
            <person name="Ohm R."/>
            <person name="Sun H."/>
            <person name="Tunlid A."/>
            <person name="Henrissat B."/>
            <person name="Grigoriev I.V."/>
            <person name="Hibbett D.S."/>
            <person name="Martin F."/>
        </authorList>
    </citation>
    <scope>NUCLEOTIDE SEQUENCE [LARGE SCALE GENOMIC DNA]</scope>
    <source>
        <strain evidence="2">FD-334 SS-4</strain>
    </source>
</reference>
<dbReference type="AlphaFoldDB" id="A0A0D2KK11"/>
<evidence type="ECO:0000313" key="1">
    <source>
        <dbReference type="EMBL" id="KJA15007.1"/>
    </source>
</evidence>
<dbReference type="EMBL" id="KN817657">
    <property type="protein sequence ID" value="KJA15007.1"/>
    <property type="molecule type" value="Genomic_DNA"/>
</dbReference>
<dbReference type="Proteomes" id="UP000054270">
    <property type="component" value="Unassembled WGS sequence"/>
</dbReference>
<evidence type="ECO:0000313" key="2">
    <source>
        <dbReference type="Proteomes" id="UP000054270"/>
    </source>
</evidence>
<sequence>MRRVHQSLFIVSISSRSHPAISVADMLRSPRRRWDLEMIVHAATSAPRKCWPQVHVGSPRPILQTAACAKSNDISRLRFYYPPFLLLSWVAFITDHSQVRSPALLNWSPLLSSLHGAVMLPDGHA</sequence>